<feature type="compositionally biased region" description="Polar residues" evidence="1">
    <location>
        <begin position="210"/>
        <end position="220"/>
    </location>
</feature>
<reference evidence="4" key="1">
    <citation type="journal article" date="2019" name="Int. J. Syst. Evol. Microbiol.">
        <title>The Global Catalogue of Microorganisms (GCM) 10K type strain sequencing project: providing services to taxonomists for standard genome sequencing and annotation.</title>
        <authorList>
            <consortium name="The Broad Institute Genomics Platform"/>
            <consortium name="The Broad Institute Genome Sequencing Center for Infectious Disease"/>
            <person name="Wu L."/>
            <person name="Ma J."/>
        </authorList>
    </citation>
    <scope>NUCLEOTIDE SEQUENCE [LARGE SCALE GENOMIC DNA]</scope>
    <source>
        <strain evidence="4">CGMCC 1.10106</strain>
    </source>
</reference>
<protein>
    <submittedName>
        <fullName evidence="3">Type IV pilus protein</fullName>
    </submittedName>
</protein>
<dbReference type="EMBL" id="BMDW01000004">
    <property type="protein sequence ID" value="GGA40545.1"/>
    <property type="molecule type" value="Genomic_DNA"/>
</dbReference>
<comment type="caution">
    <text evidence="3">The sequence shown here is derived from an EMBL/GenBank/DDBJ whole genome shotgun (WGS) entry which is preliminary data.</text>
</comment>
<organism evidence="3 4">
    <name type="scientific">Sphingomonas psychrolutea</name>
    <dbReference type="NCBI Taxonomy" id="1259676"/>
    <lineage>
        <taxon>Bacteria</taxon>
        <taxon>Pseudomonadati</taxon>
        <taxon>Pseudomonadota</taxon>
        <taxon>Alphaproteobacteria</taxon>
        <taxon>Sphingomonadales</taxon>
        <taxon>Sphingomonadaceae</taxon>
        <taxon>Sphingomonas</taxon>
    </lineage>
</organism>
<evidence type="ECO:0000256" key="2">
    <source>
        <dbReference type="SAM" id="SignalP"/>
    </source>
</evidence>
<keyword evidence="4" id="KW-1185">Reference proteome</keyword>
<gene>
    <name evidence="3" type="ORF">GCM10011395_08530</name>
</gene>
<keyword evidence="2" id="KW-0732">Signal</keyword>
<dbReference type="PROSITE" id="PS51257">
    <property type="entry name" value="PROKAR_LIPOPROTEIN"/>
    <property type="match status" value="1"/>
</dbReference>
<dbReference type="RefSeq" id="WP_188445801.1">
    <property type="nucleotide sequence ID" value="NZ_BMDW01000004.1"/>
</dbReference>
<dbReference type="Proteomes" id="UP000618591">
    <property type="component" value="Unassembled WGS sequence"/>
</dbReference>
<feature type="region of interest" description="Disordered" evidence="1">
    <location>
        <begin position="199"/>
        <end position="220"/>
    </location>
</feature>
<feature type="chain" id="PRO_5046535939" evidence="2">
    <location>
        <begin position="20"/>
        <end position="220"/>
    </location>
</feature>
<evidence type="ECO:0000313" key="4">
    <source>
        <dbReference type="Proteomes" id="UP000618591"/>
    </source>
</evidence>
<accession>A0ABQ1GBM8</accession>
<dbReference type="InterPro" id="IPR019027">
    <property type="entry name" value="Pilus_biogenesis_CpaD-related"/>
</dbReference>
<dbReference type="Pfam" id="PF09476">
    <property type="entry name" value="Pilus_CpaD"/>
    <property type="match status" value="1"/>
</dbReference>
<sequence length="220" mass="22577">MYHRTLLIATGLAPALLMGACTTVGSGSGTQNRGLESVHQPIVSRSDYALDVATSGNGLAPGEDQRLAGWMGSLRLGYGDQVAIDDPNPYGTGVRDDVSRQVARYGLLVSDEAPLTNAPVAAGMIRVVVSRMQASVPGCPDFSRVRGPDFEGHTGSNQGCAVNSNLAAMVANPTDLVRGQVGNGITDTATSGRAIDNYRKATPTGAGGTTVKSESSKGGN</sequence>
<evidence type="ECO:0000313" key="3">
    <source>
        <dbReference type="EMBL" id="GGA40545.1"/>
    </source>
</evidence>
<feature type="signal peptide" evidence="2">
    <location>
        <begin position="1"/>
        <end position="19"/>
    </location>
</feature>
<name>A0ABQ1GBM8_9SPHN</name>
<proteinExistence type="predicted"/>
<evidence type="ECO:0000256" key="1">
    <source>
        <dbReference type="SAM" id="MobiDB-lite"/>
    </source>
</evidence>